<evidence type="ECO:0000256" key="1">
    <source>
        <dbReference type="ARBA" id="ARBA00006226"/>
    </source>
</evidence>
<sequence>MARRIVWSEAATEDLETLAKRIAQDSPSNASKVVKKILAATDDLNRFPHLGVVVPESNNPAIRQRVVFHYRLIYRVETDAIVILAIIHSRRRTRDRTLPGDQ</sequence>
<dbReference type="EMBL" id="WWCX01000017">
    <property type="protein sequence ID" value="MYM94742.1"/>
    <property type="molecule type" value="Genomic_DNA"/>
</dbReference>
<gene>
    <name evidence="3" type="ORF">GTP90_12795</name>
</gene>
<evidence type="ECO:0000313" key="3">
    <source>
        <dbReference type="EMBL" id="MYM94742.1"/>
    </source>
</evidence>
<dbReference type="Proteomes" id="UP000447355">
    <property type="component" value="Unassembled WGS sequence"/>
</dbReference>
<dbReference type="InterPro" id="IPR051803">
    <property type="entry name" value="TA_system_RelE-like_toxin"/>
</dbReference>
<dbReference type="AlphaFoldDB" id="A0A845GMT0"/>
<proteinExistence type="inferred from homology"/>
<reference evidence="3" key="1">
    <citation type="submission" date="2019-12" db="EMBL/GenBank/DDBJ databases">
        <title>Novel species isolated from a subtropical stream in China.</title>
        <authorList>
            <person name="Lu H."/>
        </authorList>
    </citation>
    <scope>NUCLEOTIDE SEQUENCE [LARGE SCALE GENOMIC DNA]</scope>
    <source>
        <strain evidence="3">FT81W</strain>
    </source>
</reference>
<keyword evidence="2" id="KW-1277">Toxin-antitoxin system</keyword>
<evidence type="ECO:0000313" key="4">
    <source>
        <dbReference type="Proteomes" id="UP000447355"/>
    </source>
</evidence>
<comment type="similarity">
    <text evidence="1">Belongs to the RelE toxin family.</text>
</comment>
<dbReference type="SUPFAM" id="SSF143011">
    <property type="entry name" value="RelE-like"/>
    <property type="match status" value="1"/>
</dbReference>
<dbReference type="Pfam" id="PF05016">
    <property type="entry name" value="ParE_toxin"/>
    <property type="match status" value="1"/>
</dbReference>
<comment type="caution">
    <text evidence="3">The sequence shown here is derived from an EMBL/GenBank/DDBJ whole genome shotgun (WGS) entry which is preliminary data.</text>
</comment>
<dbReference type="RefSeq" id="WP_161083911.1">
    <property type="nucleotide sequence ID" value="NZ_WWCX01000017.1"/>
</dbReference>
<dbReference type="Gene3D" id="3.30.2310.20">
    <property type="entry name" value="RelE-like"/>
    <property type="match status" value="1"/>
</dbReference>
<protein>
    <submittedName>
        <fullName evidence="3">Type II toxin-antitoxin system RelE/ParE family toxin</fullName>
    </submittedName>
</protein>
<evidence type="ECO:0000256" key="2">
    <source>
        <dbReference type="ARBA" id="ARBA00022649"/>
    </source>
</evidence>
<accession>A0A845GMT0</accession>
<dbReference type="InterPro" id="IPR035093">
    <property type="entry name" value="RelE/ParE_toxin_dom_sf"/>
</dbReference>
<dbReference type="PANTHER" id="PTHR33755">
    <property type="entry name" value="TOXIN PARE1-RELATED"/>
    <property type="match status" value="1"/>
</dbReference>
<name>A0A845GMT0_9BURK</name>
<organism evidence="3 4">
    <name type="scientific">Duganella vulcania</name>
    <dbReference type="NCBI Taxonomy" id="2692166"/>
    <lineage>
        <taxon>Bacteria</taxon>
        <taxon>Pseudomonadati</taxon>
        <taxon>Pseudomonadota</taxon>
        <taxon>Betaproteobacteria</taxon>
        <taxon>Burkholderiales</taxon>
        <taxon>Oxalobacteraceae</taxon>
        <taxon>Telluria group</taxon>
        <taxon>Duganella</taxon>
    </lineage>
</organism>
<dbReference type="InterPro" id="IPR007712">
    <property type="entry name" value="RelE/ParE_toxin"/>
</dbReference>